<keyword evidence="6" id="KW-1185">Reference proteome</keyword>
<dbReference type="InterPro" id="IPR004143">
    <property type="entry name" value="BPL_LPL_catalytic"/>
</dbReference>
<organism evidence="5 6">
    <name type="scientific">Nocardioides panacis</name>
    <dbReference type="NCBI Taxonomy" id="2849501"/>
    <lineage>
        <taxon>Bacteria</taxon>
        <taxon>Bacillati</taxon>
        <taxon>Actinomycetota</taxon>
        <taxon>Actinomycetes</taxon>
        <taxon>Propionibacteriales</taxon>
        <taxon>Nocardioidaceae</taxon>
        <taxon>Nocardioides</taxon>
    </lineage>
</organism>
<proteinExistence type="predicted"/>
<gene>
    <name evidence="5" type="ORF">KRR39_14745</name>
</gene>
<dbReference type="GO" id="GO:0004077">
    <property type="term" value="F:biotin--[biotin carboxyl-carrier protein] ligase activity"/>
    <property type="evidence" value="ECO:0007669"/>
    <property type="project" value="UniProtKB-EC"/>
</dbReference>
<accession>A0A975Y2K7</accession>
<evidence type="ECO:0000259" key="4">
    <source>
        <dbReference type="PROSITE" id="PS51733"/>
    </source>
</evidence>
<keyword evidence="1 5" id="KW-0436">Ligase</keyword>
<dbReference type="EC" id="6.3.4.15" evidence="3"/>
<evidence type="ECO:0000256" key="3">
    <source>
        <dbReference type="ARBA" id="ARBA00024227"/>
    </source>
</evidence>
<dbReference type="CDD" id="cd16442">
    <property type="entry name" value="BPL"/>
    <property type="match status" value="1"/>
</dbReference>
<dbReference type="KEGG" id="nps:KRR39_14745"/>
<dbReference type="AlphaFoldDB" id="A0A975Y2K7"/>
<evidence type="ECO:0000256" key="2">
    <source>
        <dbReference type="ARBA" id="ARBA00023267"/>
    </source>
</evidence>
<dbReference type="GO" id="GO:0005737">
    <property type="term" value="C:cytoplasm"/>
    <property type="evidence" value="ECO:0007669"/>
    <property type="project" value="TreeGrafter"/>
</dbReference>
<feature type="domain" description="BPL/LPL catalytic" evidence="4">
    <location>
        <begin position="13"/>
        <end position="194"/>
    </location>
</feature>
<sequence>MPPPSRPPLDPAALVAPGWRVEVVPESPSTNADVALRARAGEAPGLVVVTEHQTAGRGRLDRVWVTPPRAALTFSLLVRPEAVPVARWPWLPLLTGLAVVEGVRRSSPLDAVLKWPNDVLVEERKVAGILVERVEAPDGAAAVVGVGLNVSSTPDELPVPTATSLELAGAPPVDRSALLVAVLTAFSDLYGGWVGAAGQGLRPSYTRSCSTIGRDVRVDLPGGAPLHGRALDVDEDGRLLVDDGSRVHALGAGDVVHVRPV</sequence>
<keyword evidence="2" id="KW-0092">Biotin</keyword>
<name>A0A975Y2K7_9ACTN</name>
<evidence type="ECO:0000313" key="5">
    <source>
        <dbReference type="EMBL" id="QWZ10594.1"/>
    </source>
</evidence>
<dbReference type="Proteomes" id="UP000683575">
    <property type="component" value="Chromosome"/>
</dbReference>
<dbReference type="EMBL" id="CP077062">
    <property type="protein sequence ID" value="QWZ10594.1"/>
    <property type="molecule type" value="Genomic_DNA"/>
</dbReference>
<dbReference type="InterPro" id="IPR003142">
    <property type="entry name" value="BPL_C"/>
</dbReference>
<protein>
    <recommendedName>
        <fullName evidence="3">biotin--[biotin carboxyl-carrier protein] ligase</fullName>
        <ecNumber evidence="3">6.3.4.15</ecNumber>
    </recommendedName>
</protein>
<dbReference type="PANTHER" id="PTHR12835">
    <property type="entry name" value="BIOTIN PROTEIN LIGASE"/>
    <property type="match status" value="1"/>
</dbReference>
<dbReference type="PROSITE" id="PS51733">
    <property type="entry name" value="BPL_LPL_CATALYTIC"/>
    <property type="match status" value="1"/>
</dbReference>
<dbReference type="InterPro" id="IPR004408">
    <property type="entry name" value="Biotin_CoA_COase_ligase"/>
</dbReference>
<dbReference type="NCBIfam" id="TIGR00121">
    <property type="entry name" value="birA_ligase"/>
    <property type="match status" value="1"/>
</dbReference>
<evidence type="ECO:0000313" key="6">
    <source>
        <dbReference type="Proteomes" id="UP000683575"/>
    </source>
</evidence>
<dbReference type="Pfam" id="PF02237">
    <property type="entry name" value="BPL_C"/>
    <property type="match status" value="1"/>
</dbReference>
<dbReference type="Pfam" id="PF03099">
    <property type="entry name" value="BPL_LplA_LipB"/>
    <property type="match status" value="1"/>
</dbReference>
<evidence type="ECO:0000256" key="1">
    <source>
        <dbReference type="ARBA" id="ARBA00022598"/>
    </source>
</evidence>
<dbReference type="PANTHER" id="PTHR12835:SF5">
    <property type="entry name" value="BIOTIN--PROTEIN LIGASE"/>
    <property type="match status" value="1"/>
</dbReference>
<reference evidence="5" key="1">
    <citation type="submission" date="2021-06" db="EMBL/GenBank/DDBJ databases">
        <title>Complete genome sequence of Nocardioides sp. G188.</title>
        <authorList>
            <person name="Im W.-T."/>
        </authorList>
    </citation>
    <scope>NUCLEOTIDE SEQUENCE</scope>
    <source>
        <strain evidence="5">G188</strain>
    </source>
</reference>